<protein>
    <submittedName>
        <fullName evidence="1">Uncharacterized protein</fullName>
    </submittedName>
</protein>
<dbReference type="EMBL" id="JAIRBT010000006">
    <property type="protein sequence ID" value="MBZ6065800.1"/>
    <property type="molecule type" value="Genomic_DNA"/>
</dbReference>
<gene>
    <name evidence="1" type="ORF">LA374_06245</name>
</gene>
<name>A0ABS7V8T0_9GAMM</name>
<dbReference type="RefSeq" id="WP_136613540.1">
    <property type="nucleotide sequence ID" value="NZ_CP039611.1"/>
</dbReference>
<dbReference type="Proteomes" id="UP000774958">
    <property type="component" value="Unassembled WGS sequence"/>
</dbReference>
<organism evidence="1 2">
    <name type="scientific">Aeromonas schubertii</name>
    <dbReference type="NCBI Taxonomy" id="652"/>
    <lineage>
        <taxon>Bacteria</taxon>
        <taxon>Pseudomonadati</taxon>
        <taxon>Pseudomonadota</taxon>
        <taxon>Gammaproteobacteria</taxon>
        <taxon>Aeromonadales</taxon>
        <taxon>Aeromonadaceae</taxon>
        <taxon>Aeromonas</taxon>
    </lineage>
</organism>
<evidence type="ECO:0000313" key="1">
    <source>
        <dbReference type="EMBL" id="MBZ6065800.1"/>
    </source>
</evidence>
<accession>A0ABS7V8T0</accession>
<proteinExistence type="predicted"/>
<evidence type="ECO:0000313" key="2">
    <source>
        <dbReference type="Proteomes" id="UP000774958"/>
    </source>
</evidence>
<sequence>MKTLKQSILDAYAAIDSNRCSVNPRIKQRAESDRKLLIRFENECQELCSGNLEQTQDALMAQLPDERKNRVQEIISWIKTNPFISISWSA</sequence>
<reference evidence="1 2" key="1">
    <citation type="submission" date="2021-09" db="EMBL/GenBank/DDBJ databases">
        <title>Aeromonas schubertii isolated from Asian sea bass.</title>
        <authorList>
            <person name="Pinpimai K."/>
        </authorList>
    </citation>
    <scope>NUCLEOTIDE SEQUENCE [LARGE SCALE GENOMIC DNA]</scope>
    <source>
        <strain evidence="1 2">CHULA2021a</strain>
    </source>
</reference>
<keyword evidence="2" id="KW-1185">Reference proteome</keyword>
<comment type="caution">
    <text evidence="1">The sequence shown here is derived from an EMBL/GenBank/DDBJ whole genome shotgun (WGS) entry which is preliminary data.</text>
</comment>